<gene>
    <name evidence="11" type="ORF">P5673_021193</name>
</gene>
<comment type="similarity">
    <text evidence="2 10">Belongs to the glycosyltransferase 31 family.</text>
</comment>
<comment type="subcellular location">
    <subcellularLocation>
        <location evidence="1 10">Golgi apparatus membrane</location>
        <topology evidence="1 10">Single-pass type II membrane protein</topology>
    </subcellularLocation>
</comment>
<keyword evidence="12" id="KW-1185">Reference proteome</keyword>
<evidence type="ECO:0000256" key="6">
    <source>
        <dbReference type="ARBA" id="ARBA00022968"/>
    </source>
</evidence>
<dbReference type="EMBL" id="JARQWQ010000054">
    <property type="protein sequence ID" value="KAK2556644.1"/>
    <property type="molecule type" value="Genomic_DNA"/>
</dbReference>
<reference evidence="11" key="1">
    <citation type="journal article" date="2023" name="G3 (Bethesda)">
        <title>Whole genome assembly and annotation of the endangered Caribbean coral Acropora cervicornis.</title>
        <authorList>
            <person name="Selwyn J.D."/>
            <person name="Vollmer S.V."/>
        </authorList>
    </citation>
    <scope>NUCLEOTIDE SEQUENCE</scope>
    <source>
        <strain evidence="11">K2</strain>
    </source>
</reference>
<dbReference type="AlphaFoldDB" id="A0AAD9Q8Q3"/>
<dbReference type="Pfam" id="PF01762">
    <property type="entry name" value="Galactosyl_T"/>
    <property type="match status" value="1"/>
</dbReference>
<dbReference type="GO" id="GO:0006493">
    <property type="term" value="P:protein O-linked glycosylation"/>
    <property type="evidence" value="ECO:0007669"/>
    <property type="project" value="TreeGrafter"/>
</dbReference>
<accession>A0AAD9Q8Q3</accession>
<keyword evidence="4" id="KW-0808">Transferase</keyword>
<sequence>MFLQRLRRMSFRRSSCIVLGVLCSAVVFTSMLHFGSGKFSSKFRTFMYFKESSKDGQPLKFPHLQPLRDMFANLTIMKPSKSDCMVASAEFSDLTELEKKIPVFLLIVVSTAPSRQDRREAIRQTWGTKCGGEVVCKFFTDGIQISKEDQQKLLEERQIYKDLEFQPVNGGRTFGLRYLYQMMWAAAKYDFKYYLRLDDDYFVCLERLQHELRHRPTKMLSWGSYHCHNMLVYVDEAWTLFTHDVIVRILSQDPQRMLCHPHADQELPIWMDSVFNKTDDVTHFDDKRLYHYPPARTVDRFKNLANACDSHMGIHGSSPELMRIFWKSSNDTAKEVTAITEISATCKRPFVFDITFMVLPYKFDLRPCIQNPQWTPGETMWAGILSGGKKGTLPCS</sequence>
<evidence type="ECO:0000313" key="11">
    <source>
        <dbReference type="EMBL" id="KAK2556644.1"/>
    </source>
</evidence>
<evidence type="ECO:0000256" key="3">
    <source>
        <dbReference type="ARBA" id="ARBA00022676"/>
    </source>
</evidence>
<keyword evidence="5" id="KW-0812">Transmembrane</keyword>
<dbReference type="PANTHER" id="PTHR11214">
    <property type="entry name" value="BETA-1,3-N-ACETYLGLUCOSAMINYLTRANSFERASE"/>
    <property type="match status" value="1"/>
</dbReference>
<keyword evidence="8 10" id="KW-0333">Golgi apparatus</keyword>
<dbReference type="PANTHER" id="PTHR11214:SF3">
    <property type="entry name" value="BETA-1,3-GALACTOSYLTRANSFERASE 6"/>
    <property type="match status" value="1"/>
</dbReference>
<comment type="caution">
    <text evidence="11">The sequence shown here is derived from an EMBL/GenBank/DDBJ whole genome shotgun (WGS) entry which is preliminary data.</text>
</comment>
<dbReference type="Proteomes" id="UP001249851">
    <property type="component" value="Unassembled WGS sequence"/>
</dbReference>
<evidence type="ECO:0000256" key="7">
    <source>
        <dbReference type="ARBA" id="ARBA00022989"/>
    </source>
</evidence>
<dbReference type="EC" id="2.4.1.-" evidence="10"/>
<evidence type="ECO:0000256" key="4">
    <source>
        <dbReference type="ARBA" id="ARBA00022679"/>
    </source>
</evidence>
<evidence type="ECO:0000256" key="10">
    <source>
        <dbReference type="RuleBase" id="RU363063"/>
    </source>
</evidence>
<keyword evidence="7" id="KW-1133">Transmembrane helix</keyword>
<name>A0AAD9Q8Q3_ACRCE</name>
<evidence type="ECO:0000256" key="9">
    <source>
        <dbReference type="ARBA" id="ARBA00023136"/>
    </source>
</evidence>
<evidence type="ECO:0000256" key="8">
    <source>
        <dbReference type="ARBA" id="ARBA00023034"/>
    </source>
</evidence>
<organism evidence="11 12">
    <name type="scientific">Acropora cervicornis</name>
    <name type="common">Staghorn coral</name>
    <dbReference type="NCBI Taxonomy" id="6130"/>
    <lineage>
        <taxon>Eukaryota</taxon>
        <taxon>Metazoa</taxon>
        <taxon>Cnidaria</taxon>
        <taxon>Anthozoa</taxon>
        <taxon>Hexacorallia</taxon>
        <taxon>Scleractinia</taxon>
        <taxon>Astrocoeniina</taxon>
        <taxon>Acroporidae</taxon>
        <taxon>Acropora</taxon>
    </lineage>
</organism>
<dbReference type="GO" id="GO:0006024">
    <property type="term" value="P:glycosaminoglycan biosynthetic process"/>
    <property type="evidence" value="ECO:0007669"/>
    <property type="project" value="TreeGrafter"/>
</dbReference>
<dbReference type="GO" id="GO:0000139">
    <property type="term" value="C:Golgi membrane"/>
    <property type="evidence" value="ECO:0007669"/>
    <property type="project" value="UniProtKB-SubCell"/>
</dbReference>
<evidence type="ECO:0000256" key="5">
    <source>
        <dbReference type="ARBA" id="ARBA00022692"/>
    </source>
</evidence>
<dbReference type="GO" id="GO:0047220">
    <property type="term" value="F:galactosylxylosylprotein 3-beta-galactosyltransferase activity"/>
    <property type="evidence" value="ECO:0007669"/>
    <property type="project" value="TreeGrafter"/>
</dbReference>
<evidence type="ECO:0000256" key="1">
    <source>
        <dbReference type="ARBA" id="ARBA00004323"/>
    </source>
</evidence>
<proteinExistence type="inferred from homology"/>
<protein>
    <recommendedName>
        <fullName evidence="10">Hexosyltransferase</fullName>
        <ecNumber evidence="10">2.4.1.-</ecNumber>
    </recommendedName>
</protein>
<reference evidence="11" key="2">
    <citation type="journal article" date="2023" name="Science">
        <title>Genomic signatures of disease resistance in endangered staghorn corals.</title>
        <authorList>
            <person name="Vollmer S.V."/>
            <person name="Selwyn J.D."/>
            <person name="Despard B.A."/>
            <person name="Roesel C.L."/>
        </authorList>
    </citation>
    <scope>NUCLEOTIDE SEQUENCE</scope>
    <source>
        <strain evidence="11">K2</strain>
    </source>
</reference>
<dbReference type="Gene3D" id="3.90.550.50">
    <property type="match status" value="1"/>
</dbReference>
<dbReference type="InterPro" id="IPR002659">
    <property type="entry name" value="Glyco_trans_31"/>
</dbReference>
<keyword evidence="6" id="KW-0735">Signal-anchor</keyword>
<evidence type="ECO:0000256" key="2">
    <source>
        <dbReference type="ARBA" id="ARBA00008661"/>
    </source>
</evidence>
<keyword evidence="3 10" id="KW-0328">Glycosyltransferase</keyword>
<evidence type="ECO:0000313" key="12">
    <source>
        <dbReference type="Proteomes" id="UP001249851"/>
    </source>
</evidence>
<keyword evidence="9" id="KW-0472">Membrane</keyword>